<feature type="repeat" description="PPR" evidence="2">
    <location>
        <begin position="483"/>
        <end position="518"/>
    </location>
</feature>
<proteinExistence type="predicted"/>
<evidence type="ECO:0000256" key="2">
    <source>
        <dbReference type="PROSITE-ProRule" id="PRU00708"/>
    </source>
</evidence>
<dbReference type="PROSITE" id="PS51375">
    <property type="entry name" value="PPR"/>
    <property type="match status" value="2"/>
</dbReference>
<dbReference type="InterPro" id="IPR002885">
    <property type="entry name" value="PPR_rpt"/>
</dbReference>
<dbReference type="Proteomes" id="UP001497444">
    <property type="component" value="Chromosome 15"/>
</dbReference>
<sequence>MSRVWSAVRVARSQRSVIGWKDCWALQETKNVVAEEDISSSSASGVPSCYYQLQRVIAAATVAGSDSLMIPQHKRSPKPVEKTVECEQTRTSSQTKDDFLMRSRRIHVGSSYNGLQVLSSRSFTRALSSSSQVLTEKAVEEMKFEEVLPAESSLEEEEASLGKHELDDIHDFQEGASEAIGEQEGEFGKELGGVSLQQQRSLDESQQSLWWKFQKAKLGPKKSIIPLVTKWMAEGHGLDKRGLINTMSRLRKMHRYRQALEISDWMVDKEGIEWGEMDHVVRIELKAKMGQFNEAESLFRTSPPEFKTQQTYHALLRGYVGYLKSEKAEALFAELKASGLLTHSLAFNQMLLLYKRKRVTEKIPKLLEEMTTLGVARDIYTYNILMDWKAQTGDIVGMEQLFQELKADEVVRPDAATYGILASTYVKSGDPSKAKVFLQEMEQGNVIRRRAAYDILIAQYGTLGDYKAVERVWAKSKSLPGNSTSTYVVMLEALGKLGKVERAEEIYKALIHEKGIVLAHQYNAMLSVYTRQGLMEKAETVIGEMGKIGRKRNAITFHHLVSGYLKNMQLDKALETVAQAKAESTTDDRTKLWLETMLAVLEACAQKGDVVRAEEHFQVLRKLYPKVGTQQFNMLLKAYIVGGVPASGFLQRMQLDNVFADDETLSLLKQVVPSDHSEVSQQTV</sequence>
<dbReference type="Pfam" id="PF01535">
    <property type="entry name" value="PPR"/>
    <property type="match status" value="3"/>
</dbReference>
<dbReference type="SUPFAM" id="SSF81901">
    <property type="entry name" value="HCP-like"/>
    <property type="match status" value="1"/>
</dbReference>
<reference evidence="3" key="1">
    <citation type="submission" date="2024-02" db="EMBL/GenBank/DDBJ databases">
        <authorList>
            <consortium name="ELIXIR-Norway"/>
            <consortium name="Elixir Norway"/>
        </authorList>
    </citation>
    <scope>NUCLEOTIDE SEQUENCE</scope>
</reference>
<evidence type="ECO:0008006" key="5">
    <source>
        <dbReference type="Google" id="ProtNLM"/>
    </source>
</evidence>
<protein>
    <recommendedName>
        <fullName evidence="5">Pentatricopeptide repeat-containing protein</fullName>
    </recommendedName>
</protein>
<dbReference type="PANTHER" id="PTHR45717">
    <property type="entry name" value="OS12G0527900 PROTEIN"/>
    <property type="match status" value="1"/>
</dbReference>
<dbReference type="PANTHER" id="PTHR45717:SF15">
    <property type="entry name" value="AGL218WP"/>
    <property type="match status" value="1"/>
</dbReference>
<accession>A0ABP0W7Q8</accession>
<evidence type="ECO:0000256" key="1">
    <source>
        <dbReference type="ARBA" id="ARBA00022737"/>
    </source>
</evidence>
<evidence type="ECO:0000313" key="4">
    <source>
        <dbReference type="Proteomes" id="UP001497444"/>
    </source>
</evidence>
<dbReference type="Pfam" id="PF13812">
    <property type="entry name" value="PPR_3"/>
    <property type="match status" value="1"/>
</dbReference>
<keyword evidence="1" id="KW-0677">Repeat</keyword>
<dbReference type="EMBL" id="OZ020110">
    <property type="protein sequence ID" value="CAK9262850.1"/>
    <property type="molecule type" value="Genomic_DNA"/>
</dbReference>
<name>A0ABP0W7Q8_9BRYO</name>
<keyword evidence="4" id="KW-1185">Reference proteome</keyword>
<feature type="repeat" description="PPR" evidence="2">
    <location>
        <begin position="414"/>
        <end position="448"/>
    </location>
</feature>
<organism evidence="3 4">
    <name type="scientific">Sphagnum jensenii</name>
    <dbReference type="NCBI Taxonomy" id="128206"/>
    <lineage>
        <taxon>Eukaryota</taxon>
        <taxon>Viridiplantae</taxon>
        <taxon>Streptophyta</taxon>
        <taxon>Embryophyta</taxon>
        <taxon>Bryophyta</taxon>
        <taxon>Sphagnophytina</taxon>
        <taxon>Sphagnopsida</taxon>
        <taxon>Sphagnales</taxon>
        <taxon>Sphagnaceae</taxon>
        <taxon>Sphagnum</taxon>
    </lineage>
</organism>
<dbReference type="NCBIfam" id="TIGR00756">
    <property type="entry name" value="PPR"/>
    <property type="match status" value="2"/>
</dbReference>
<dbReference type="Gene3D" id="1.25.40.10">
    <property type="entry name" value="Tetratricopeptide repeat domain"/>
    <property type="match status" value="2"/>
</dbReference>
<evidence type="ECO:0000313" key="3">
    <source>
        <dbReference type="EMBL" id="CAK9262850.1"/>
    </source>
</evidence>
<dbReference type="InterPro" id="IPR011990">
    <property type="entry name" value="TPR-like_helical_dom_sf"/>
</dbReference>
<gene>
    <name evidence="3" type="ORF">CSSPJE1EN1_LOCUS8328</name>
</gene>